<dbReference type="GO" id="GO:0052572">
    <property type="term" value="P:response to host immune response"/>
    <property type="evidence" value="ECO:0007669"/>
    <property type="project" value="TreeGrafter"/>
</dbReference>
<dbReference type="Proteomes" id="UP000193781">
    <property type="component" value="Unassembled WGS sequence"/>
</dbReference>
<comment type="similarity">
    <text evidence="1">Belongs to the mycobacterial PPE family.</text>
</comment>
<feature type="domain" description="PPE family C-terminal" evidence="3">
    <location>
        <begin position="327"/>
        <end position="401"/>
    </location>
</feature>
<dbReference type="EMBL" id="LQPH01000169">
    <property type="protein sequence ID" value="ORW15847.1"/>
    <property type="molecule type" value="Genomic_DNA"/>
</dbReference>
<dbReference type="Pfam" id="PF00823">
    <property type="entry name" value="PPE"/>
    <property type="match status" value="1"/>
</dbReference>
<dbReference type="Gene3D" id="1.20.1260.20">
    <property type="entry name" value="PPE superfamily"/>
    <property type="match status" value="1"/>
</dbReference>
<dbReference type="InterPro" id="IPR038332">
    <property type="entry name" value="PPE_sf"/>
</dbReference>
<dbReference type="FunFam" id="1.20.1260.20:FF:000001">
    <property type="entry name" value="PPE family protein PPE41"/>
    <property type="match status" value="1"/>
</dbReference>
<protein>
    <recommendedName>
        <fullName evidence="6">PPE family protein</fullName>
    </recommendedName>
</protein>
<organism evidence="4 5">
    <name type="scientific">Mycobacterium nebraskense</name>
    <dbReference type="NCBI Taxonomy" id="244292"/>
    <lineage>
        <taxon>Bacteria</taxon>
        <taxon>Bacillati</taxon>
        <taxon>Actinomycetota</taxon>
        <taxon>Actinomycetes</taxon>
        <taxon>Mycobacteriales</taxon>
        <taxon>Mycobacteriaceae</taxon>
        <taxon>Mycobacterium</taxon>
    </lineage>
</organism>
<dbReference type="OrthoDB" id="4752359at2"/>
<dbReference type="AlphaFoldDB" id="A0A1X1YXN6"/>
<dbReference type="SUPFAM" id="SSF140459">
    <property type="entry name" value="PE/PPE dimer-like"/>
    <property type="match status" value="1"/>
</dbReference>
<evidence type="ECO:0008006" key="6">
    <source>
        <dbReference type="Google" id="ProtNLM"/>
    </source>
</evidence>
<dbReference type="RefSeq" id="WP_047323796.1">
    <property type="nucleotide sequence ID" value="NZ_JACKSS010000056.1"/>
</dbReference>
<accession>A0A1X1YXN6</accession>
<feature type="domain" description="PPE" evidence="2">
    <location>
        <begin position="3"/>
        <end position="163"/>
    </location>
</feature>
<dbReference type="STRING" id="244292.ABW17_23830"/>
<evidence type="ECO:0000259" key="3">
    <source>
        <dbReference type="Pfam" id="PF12484"/>
    </source>
</evidence>
<dbReference type="PANTHER" id="PTHR46766">
    <property type="entry name" value="GLUTAMINE-RICH PROTEIN 2"/>
    <property type="match status" value="1"/>
</dbReference>
<name>A0A1X1YXN6_9MYCO</name>
<comment type="caution">
    <text evidence="4">The sequence shown here is derived from an EMBL/GenBank/DDBJ whole genome shotgun (WGS) entry which is preliminary data.</text>
</comment>
<evidence type="ECO:0000313" key="5">
    <source>
        <dbReference type="Proteomes" id="UP000193781"/>
    </source>
</evidence>
<reference evidence="4 5" key="1">
    <citation type="submission" date="2016-01" db="EMBL/GenBank/DDBJ databases">
        <title>The new phylogeny of the genus Mycobacterium.</title>
        <authorList>
            <person name="Tarcisio F."/>
            <person name="Conor M."/>
            <person name="Antonella G."/>
            <person name="Elisabetta G."/>
            <person name="Giulia F.S."/>
            <person name="Sara T."/>
            <person name="Anna F."/>
            <person name="Clotilde B."/>
            <person name="Roberto B."/>
            <person name="Veronica D.S."/>
            <person name="Fabio R."/>
            <person name="Monica P."/>
            <person name="Olivier J."/>
            <person name="Enrico T."/>
            <person name="Nicola S."/>
        </authorList>
    </citation>
    <scope>NUCLEOTIDE SEQUENCE [LARGE SCALE GENOMIC DNA]</scope>
    <source>
        <strain evidence="4 5">DSM 44803</strain>
    </source>
</reference>
<dbReference type="PANTHER" id="PTHR46766:SF1">
    <property type="entry name" value="GLUTAMINE-RICH PROTEIN 2"/>
    <property type="match status" value="1"/>
</dbReference>
<keyword evidence="5" id="KW-1185">Reference proteome</keyword>
<dbReference type="InterPro" id="IPR022171">
    <property type="entry name" value="PPE_C"/>
</dbReference>
<evidence type="ECO:0000259" key="2">
    <source>
        <dbReference type="Pfam" id="PF00823"/>
    </source>
</evidence>
<dbReference type="InterPro" id="IPR000030">
    <property type="entry name" value="PPE_dom"/>
</dbReference>
<proteinExistence type="inferred from homology"/>
<sequence length="407" mass="39533">MIDFGAFPPEFNSARMYAGPGPFSLVAAAVAWDALAGELHSAASCYRSVIAGLTSGRWLGPSSLTMASAFAPYMAWTAGAAARAAEAAGQARLAVEIYEAAFAMTVPPPAVAANRVQLATLIATNFFGQNSAAIAATEAEYGEMWAQDAAAMYEYAAGSAAACEVTPFSPPPNVTDPAGLAGQSGAVAQAETLTATHTSLSNVVSTVPNTLQGLSSPMTAGTATLTDAGTGAVTGTTTATSSASSSVMDSLMSSLPGSLPTYFMAGATPLYGMSSVLGMAQSAQGIAKAAGDAAMVAGTAASGAASAASSGAGALGSLGSVGSGVIGSLGSAASLGPLAVPASWTSVIPAAQSAASALPTISLAGANTPPSIMGSLPRLAAASGKNLGPRYGVIPTVMTRPPAGGYA</sequence>
<evidence type="ECO:0000313" key="4">
    <source>
        <dbReference type="EMBL" id="ORW15847.1"/>
    </source>
</evidence>
<evidence type="ECO:0000256" key="1">
    <source>
        <dbReference type="ARBA" id="ARBA00010652"/>
    </source>
</evidence>
<gene>
    <name evidence="4" type="ORF">AWC17_15955</name>
</gene>
<dbReference type="Pfam" id="PF12484">
    <property type="entry name" value="PPE-SVP"/>
    <property type="match status" value="1"/>
</dbReference>